<gene>
    <name evidence="3" type="ORF">PHPALM_4423</name>
</gene>
<dbReference type="Proteomes" id="UP000237271">
    <property type="component" value="Unassembled WGS sequence"/>
</dbReference>
<sequence length="499" mass="57040">MSSLLGNPASRFGDNVIGHVLPRIPASHNHNGALTISNVNDLSNLTASRVHEGSPVTTNTFSSLQVAKVSVTPNARVSSVLINQDSVQPKAKKRKLSDYYQSSLRRRQCRTNQARYRNRQREYQANLEQNVIHLHEEVANLKRKYRDLSSRERISHSPWSIVAEVFHLVENSFRSPWRTVNAEEMKYHRETQQILAVLERSFAHDAAFGDLCGFGSLIEQLQCFSQYFADPQLKLLQIESVTPGVMAARAKLGVTVSKLSLKKIFVVDDCTPWHNHLLGQRLELNCTMNFLFDGESSRVVRLECNIDLMVALLRSLKSLNDVSDVLKRALVTPECIISRSQTSKYVSIPVGHNQTSASKSTINSPAVPSSSKKEAHKRDRPDYYTPSARSQHCRKSQTRYRVRQQERQLMLTQSCKRLDLSSRGRCKQSPWRVVTEVFRLLQSSFQSSWRFANVEEMNNHKETQENLAILKRSFVRNFVMGNRQGVRMKINQLRLYSVV</sequence>
<proteinExistence type="predicted"/>
<protein>
    <submittedName>
        <fullName evidence="3">Bzip transcription factor</fullName>
    </submittedName>
</protein>
<organism evidence="3 4">
    <name type="scientific">Phytophthora palmivora</name>
    <dbReference type="NCBI Taxonomy" id="4796"/>
    <lineage>
        <taxon>Eukaryota</taxon>
        <taxon>Sar</taxon>
        <taxon>Stramenopiles</taxon>
        <taxon>Oomycota</taxon>
        <taxon>Peronosporomycetes</taxon>
        <taxon>Peronosporales</taxon>
        <taxon>Peronosporaceae</taxon>
        <taxon>Phytophthora</taxon>
    </lineage>
</organism>
<dbReference type="OrthoDB" id="114349at2759"/>
<feature type="compositionally biased region" description="Polar residues" evidence="2">
    <location>
        <begin position="353"/>
        <end position="370"/>
    </location>
</feature>
<evidence type="ECO:0000313" key="3">
    <source>
        <dbReference type="EMBL" id="POM78095.1"/>
    </source>
</evidence>
<dbReference type="AlphaFoldDB" id="A0A2P4YJW2"/>
<feature type="compositionally biased region" description="Basic and acidic residues" evidence="2">
    <location>
        <begin position="371"/>
        <end position="382"/>
    </location>
</feature>
<evidence type="ECO:0000256" key="1">
    <source>
        <dbReference type="SAM" id="Coils"/>
    </source>
</evidence>
<dbReference type="CDD" id="cd14686">
    <property type="entry name" value="bZIP"/>
    <property type="match status" value="1"/>
</dbReference>
<reference evidence="3 4" key="1">
    <citation type="journal article" date="2017" name="Genome Biol. Evol.">
        <title>Phytophthora megakarya and P. palmivora, closely related causal agents of cacao black pod rot, underwent increases in genome sizes and gene numbers by different mechanisms.</title>
        <authorList>
            <person name="Ali S.S."/>
            <person name="Shao J."/>
            <person name="Lary D.J."/>
            <person name="Kronmiller B."/>
            <person name="Shen D."/>
            <person name="Strem M.D."/>
            <person name="Amoako-Attah I."/>
            <person name="Akrofi A.Y."/>
            <person name="Begoude B.A."/>
            <person name="Ten Hoopen G.M."/>
            <person name="Coulibaly K."/>
            <person name="Kebe B.I."/>
            <person name="Melnick R.L."/>
            <person name="Guiltinan M.J."/>
            <person name="Tyler B.M."/>
            <person name="Meinhardt L.W."/>
            <person name="Bailey B.A."/>
        </authorList>
    </citation>
    <scope>NUCLEOTIDE SEQUENCE [LARGE SCALE GENOMIC DNA]</scope>
    <source>
        <strain evidence="4">sbr112.9</strain>
    </source>
</reference>
<keyword evidence="1" id="KW-0175">Coiled coil</keyword>
<accession>A0A2P4YJW2</accession>
<comment type="caution">
    <text evidence="3">The sequence shown here is derived from an EMBL/GenBank/DDBJ whole genome shotgun (WGS) entry which is preliminary data.</text>
</comment>
<feature type="coiled-coil region" evidence="1">
    <location>
        <begin position="124"/>
        <end position="151"/>
    </location>
</feature>
<evidence type="ECO:0000313" key="4">
    <source>
        <dbReference type="Proteomes" id="UP000237271"/>
    </source>
</evidence>
<name>A0A2P4YJW2_9STRA</name>
<keyword evidence="4" id="KW-1185">Reference proteome</keyword>
<feature type="region of interest" description="Disordered" evidence="2">
    <location>
        <begin position="353"/>
        <end position="398"/>
    </location>
</feature>
<dbReference type="EMBL" id="NCKW01002164">
    <property type="protein sequence ID" value="POM78095.1"/>
    <property type="molecule type" value="Genomic_DNA"/>
</dbReference>
<evidence type="ECO:0000256" key="2">
    <source>
        <dbReference type="SAM" id="MobiDB-lite"/>
    </source>
</evidence>